<dbReference type="EMBL" id="JAHRHJ020000001">
    <property type="protein sequence ID" value="KAH9330351.1"/>
    <property type="molecule type" value="Genomic_DNA"/>
</dbReference>
<name>A0AA38LNL9_TAXCH</name>
<proteinExistence type="predicted"/>
<protein>
    <submittedName>
        <fullName evidence="1">Uncharacterized protein</fullName>
    </submittedName>
</protein>
<evidence type="ECO:0000313" key="1">
    <source>
        <dbReference type="EMBL" id="KAH9330351.1"/>
    </source>
</evidence>
<accession>A0AA38LNL9</accession>
<comment type="caution">
    <text evidence="1">The sequence shown here is derived from an EMBL/GenBank/DDBJ whole genome shotgun (WGS) entry which is preliminary data.</text>
</comment>
<sequence>STKETFPKKKKSDREQIEEYLAQYDSLVVETKEGMRIVEFVYDYCKDFDHVVSLPTTMYEAELKEFQAKNKNNNVEHEKVLAKIE</sequence>
<organism evidence="1 2">
    <name type="scientific">Taxus chinensis</name>
    <name type="common">Chinese yew</name>
    <name type="synonym">Taxus wallichiana var. chinensis</name>
    <dbReference type="NCBI Taxonomy" id="29808"/>
    <lineage>
        <taxon>Eukaryota</taxon>
        <taxon>Viridiplantae</taxon>
        <taxon>Streptophyta</taxon>
        <taxon>Embryophyta</taxon>
        <taxon>Tracheophyta</taxon>
        <taxon>Spermatophyta</taxon>
        <taxon>Pinopsida</taxon>
        <taxon>Pinidae</taxon>
        <taxon>Conifers II</taxon>
        <taxon>Cupressales</taxon>
        <taxon>Taxaceae</taxon>
        <taxon>Taxus</taxon>
    </lineage>
</organism>
<evidence type="ECO:0000313" key="2">
    <source>
        <dbReference type="Proteomes" id="UP000824469"/>
    </source>
</evidence>
<dbReference type="AlphaFoldDB" id="A0AA38LNL9"/>
<keyword evidence="2" id="KW-1185">Reference proteome</keyword>
<gene>
    <name evidence="1" type="ORF">KI387_002459</name>
</gene>
<feature type="non-terminal residue" evidence="1">
    <location>
        <position position="1"/>
    </location>
</feature>
<reference evidence="1 2" key="1">
    <citation type="journal article" date="2021" name="Nat. Plants">
        <title>The Taxus genome provides insights into paclitaxel biosynthesis.</title>
        <authorList>
            <person name="Xiong X."/>
            <person name="Gou J."/>
            <person name="Liao Q."/>
            <person name="Li Y."/>
            <person name="Zhou Q."/>
            <person name="Bi G."/>
            <person name="Li C."/>
            <person name="Du R."/>
            <person name="Wang X."/>
            <person name="Sun T."/>
            <person name="Guo L."/>
            <person name="Liang H."/>
            <person name="Lu P."/>
            <person name="Wu Y."/>
            <person name="Zhang Z."/>
            <person name="Ro D.K."/>
            <person name="Shang Y."/>
            <person name="Huang S."/>
            <person name="Yan J."/>
        </authorList>
    </citation>
    <scope>NUCLEOTIDE SEQUENCE [LARGE SCALE GENOMIC DNA]</scope>
    <source>
        <strain evidence="1">Ta-2019</strain>
    </source>
</reference>
<dbReference type="Proteomes" id="UP000824469">
    <property type="component" value="Unassembled WGS sequence"/>
</dbReference>